<proteinExistence type="predicted"/>
<accession>A0A3N2BE93</accession>
<keyword evidence="3" id="KW-1185">Reference proteome</keyword>
<evidence type="ECO:0000256" key="1">
    <source>
        <dbReference type="SAM" id="Phobius"/>
    </source>
</evidence>
<dbReference type="AlphaFoldDB" id="A0A3N2BE93"/>
<protein>
    <recommendedName>
        <fullName evidence="4">Camelysin-like metallo-endopeptidase</fullName>
    </recommendedName>
</protein>
<reference evidence="2 3" key="1">
    <citation type="submission" date="2018-11" db="EMBL/GenBank/DDBJ databases">
        <title>Sequencing the genomes of 1000 actinobacteria strains.</title>
        <authorList>
            <person name="Klenk H.-P."/>
        </authorList>
    </citation>
    <scope>NUCLEOTIDE SEQUENCE [LARGE SCALE GENOMIC DNA]</scope>
    <source>
        <strain evidence="2 3">DSM 11294</strain>
    </source>
</reference>
<feature type="transmembrane region" description="Helical" evidence="1">
    <location>
        <begin position="21"/>
        <end position="46"/>
    </location>
</feature>
<evidence type="ECO:0000313" key="3">
    <source>
        <dbReference type="Proteomes" id="UP000280668"/>
    </source>
</evidence>
<dbReference type="Proteomes" id="UP000280668">
    <property type="component" value="Unassembled WGS sequence"/>
</dbReference>
<comment type="caution">
    <text evidence="2">The sequence shown here is derived from an EMBL/GenBank/DDBJ whole genome shotgun (WGS) entry which is preliminary data.</text>
</comment>
<evidence type="ECO:0008006" key="4">
    <source>
        <dbReference type="Google" id="ProtNLM"/>
    </source>
</evidence>
<keyword evidence="1" id="KW-0812">Transmembrane</keyword>
<keyword evidence="1" id="KW-0472">Membrane</keyword>
<organism evidence="2 3">
    <name type="scientific">Bogoriella caseilytica</name>
    <dbReference type="NCBI Taxonomy" id="56055"/>
    <lineage>
        <taxon>Bacteria</taxon>
        <taxon>Bacillati</taxon>
        <taxon>Actinomycetota</taxon>
        <taxon>Actinomycetes</taxon>
        <taxon>Micrococcales</taxon>
        <taxon>Bogoriellaceae</taxon>
        <taxon>Bogoriella</taxon>
    </lineage>
</organism>
<dbReference type="OrthoDB" id="2566057at2"/>
<gene>
    <name evidence="2" type="ORF">EDD31_1947</name>
</gene>
<evidence type="ECO:0000313" key="2">
    <source>
        <dbReference type="EMBL" id="ROR73560.1"/>
    </source>
</evidence>
<name>A0A3N2BE93_9MICO</name>
<keyword evidence="1" id="KW-1133">Transmembrane helix</keyword>
<dbReference type="RefSeq" id="WP_148058919.1">
    <property type="nucleotide sequence ID" value="NZ_RKHK01000001.1"/>
</dbReference>
<dbReference type="EMBL" id="RKHK01000001">
    <property type="protein sequence ID" value="ROR73560.1"/>
    <property type="molecule type" value="Genomic_DNA"/>
</dbReference>
<sequence length="200" mass="20112">MPAHIQELEPPVHGSPRRRRAVVAIAIPAAAAAVVWGGLGATSAFFTSEATVTGQTVGAATVQIAAGVSEASSPIEVTDLLPGDNAAASIDIDNTGTAAVYYSIALPLTGAGSDLDDSLDVTVTVGSVTETRSLSAWQGGLLQIGEPLDAEDTATADLTISLPETAGNALQGASTEFSAEIVAIQERNTPAPTAGWTSDD</sequence>